<keyword evidence="2" id="KW-1185">Reference proteome</keyword>
<accession>A0A401T8P9</accession>
<evidence type="ECO:0000313" key="1">
    <source>
        <dbReference type="EMBL" id="GCC39010.1"/>
    </source>
</evidence>
<dbReference type="Proteomes" id="UP000287033">
    <property type="component" value="Unassembled WGS sequence"/>
</dbReference>
<reference evidence="1 2" key="1">
    <citation type="journal article" date="2018" name="Nat. Ecol. Evol.">
        <title>Shark genomes provide insights into elasmobranch evolution and the origin of vertebrates.</title>
        <authorList>
            <person name="Hara Y"/>
            <person name="Yamaguchi K"/>
            <person name="Onimaru K"/>
            <person name="Kadota M"/>
            <person name="Koyanagi M"/>
            <person name="Keeley SD"/>
            <person name="Tatsumi K"/>
            <person name="Tanaka K"/>
            <person name="Motone F"/>
            <person name="Kageyama Y"/>
            <person name="Nozu R"/>
            <person name="Adachi N"/>
            <person name="Nishimura O"/>
            <person name="Nakagawa R"/>
            <person name="Tanegashima C"/>
            <person name="Kiyatake I"/>
            <person name="Matsumoto R"/>
            <person name="Murakumo K"/>
            <person name="Nishida K"/>
            <person name="Terakita A"/>
            <person name="Kuratani S"/>
            <person name="Sato K"/>
            <person name="Hyodo S Kuraku.S."/>
        </authorList>
    </citation>
    <scope>NUCLEOTIDE SEQUENCE [LARGE SCALE GENOMIC DNA]</scope>
</reference>
<name>A0A401T8P9_CHIPU</name>
<proteinExistence type="predicted"/>
<dbReference type="EMBL" id="BEZZ01010231">
    <property type="protein sequence ID" value="GCC39010.1"/>
    <property type="molecule type" value="Genomic_DNA"/>
</dbReference>
<comment type="caution">
    <text evidence="1">The sequence shown here is derived from an EMBL/GenBank/DDBJ whole genome shotgun (WGS) entry which is preliminary data.</text>
</comment>
<evidence type="ECO:0000313" key="2">
    <source>
        <dbReference type="Proteomes" id="UP000287033"/>
    </source>
</evidence>
<organism evidence="1 2">
    <name type="scientific">Chiloscyllium punctatum</name>
    <name type="common">Brownbanded bambooshark</name>
    <name type="synonym">Hemiscyllium punctatum</name>
    <dbReference type="NCBI Taxonomy" id="137246"/>
    <lineage>
        <taxon>Eukaryota</taxon>
        <taxon>Metazoa</taxon>
        <taxon>Chordata</taxon>
        <taxon>Craniata</taxon>
        <taxon>Vertebrata</taxon>
        <taxon>Chondrichthyes</taxon>
        <taxon>Elasmobranchii</taxon>
        <taxon>Galeomorphii</taxon>
        <taxon>Galeoidea</taxon>
        <taxon>Orectolobiformes</taxon>
        <taxon>Hemiscylliidae</taxon>
        <taxon>Chiloscyllium</taxon>
    </lineage>
</organism>
<gene>
    <name evidence="1" type="ORF">chiPu_0022704</name>
</gene>
<dbReference type="AlphaFoldDB" id="A0A401T8P9"/>
<protein>
    <submittedName>
        <fullName evidence="1">Uncharacterized protein</fullName>
    </submittedName>
</protein>
<sequence>MPAATATKAAESRSSSAAGAEAAAAAVAASAAAAVSAQAGQGQATQPQNEALRQVLNVIDKKVRNMEKKKVGENRGLRERAAAGTARPGLGLGLAVGRRWLTASL</sequence>
<dbReference type="STRING" id="137246.A0A401T8P9"/>